<gene>
    <name evidence="1" type="ORF">PNEJI1_001884</name>
</gene>
<reference evidence="1 2" key="1">
    <citation type="journal article" date="2012" name="MBio">
        <title>De novo assembly of the Pneumocystis jirovecii genome from a single bronchoalveolar lavage fluid specimen from a patient.</title>
        <authorList>
            <person name="Cisse O.H."/>
            <person name="Pagni M."/>
            <person name="Hauser P.M."/>
        </authorList>
    </citation>
    <scope>NUCLEOTIDE SEQUENCE [LARGE SCALE GENOMIC DNA]</scope>
    <source>
        <strain evidence="1 2">SE8</strain>
    </source>
</reference>
<dbReference type="Proteomes" id="UP000010422">
    <property type="component" value="Unassembled WGS sequence"/>
</dbReference>
<dbReference type="VEuPathDB" id="FungiDB:PNEJI1_001884"/>
<accession>L0P950</accession>
<evidence type="ECO:0000313" key="2">
    <source>
        <dbReference type="Proteomes" id="UP000010422"/>
    </source>
</evidence>
<name>L0P950_PNEJI</name>
<organism evidence="2">
    <name type="scientific">Pneumocystis jirovecii</name>
    <name type="common">Human pneumocystis pneumonia agent</name>
    <dbReference type="NCBI Taxonomy" id="42068"/>
    <lineage>
        <taxon>Eukaryota</taxon>
        <taxon>Fungi</taxon>
        <taxon>Dikarya</taxon>
        <taxon>Ascomycota</taxon>
        <taxon>Taphrinomycotina</taxon>
        <taxon>Pneumocystomycetes</taxon>
        <taxon>Pneumocystaceae</taxon>
        <taxon>Pneumocystis</taxon>
    </lineage>
</organism>
<proteinExistence type="predicted"/>
<dbReference type="EMBL" id="CAKM01000130">
    <property type="protein sequence ID" value="CCJ28883.1"/>
    <property type="molecule type" value="Genomic_DNA"/>
</dbReference>
<evidence type="ECO:0000313" key="1">
    <source>
        <dbReference type="EMBL" id="CCJ28883.1"/>
    </source>
</evidence>
<sequence>MVSSKSFAVSGVSSSLICPIIFPVNACIISITERPIKFTFDESNACIRDVRRKYSFDGMSLSGNDSSISTCYCPIYD</sequence>
<dbReference type="InParanoid" id="L0P950"/>
<comment type="caution">
    <text evidence="1">The sequence shown here is derived from an EMBL/GenBank/DDBJ whole genome shotgun (WGS) entry which is preliminary data.</text>
</comment>
<dbReference type="AlphaFoldDB" id="L0P950"/>
<protein>
    <submittedName>
        <fullName evidence="1">Uncharacterized protein</fullName>
    </submittedName>
</protein>